<comment type="cofactor">
    <cofactor evidence="1">
        <name>Zn(2+)</name>
        <dbReference type="ChEBI" id="CHEBI:29105"/>
    </cofactor>
</comment>
<protein>
    <submittedName>
        <fullName evidence="6">Adenosine deaminase domain-containing protein</fullName>
    </submittedName>
</protein>
<gene>
    <name evidence="6" type="ORF">SUNI508_01939</name>
</gene>
<feature type="compositionally biased region" description="Basic and acidic residues" evidence="4">
    <location>
        <begin position="90"/>
        <end position="99"/>
    </location>
</feature>
<accession>A0ABR2UL58</accession>
<feature type="region of interest" description="Disordered" evidence="4">
    <location>
        <begin position="1"/>
        <end position="28"/>
    </location>
</feature>
<keyword evidence="2" id="KW-0479">Metal-binding</keyword>
<feature type="compositionally biased region" description="Basic and acidic residues" evidence="4">
    <location>
        <begin position="62"/>
        <end position="79"/>
    </location>
</feature>
<dbReference type="PANTHER" id="PTHR11409:SF37">
    <property type="entry name" value="ADENOSINE DEAMINASE DOMAIN-CONTAINING PROTEIN"/>
    <property type="match status" value="1"/>
</dbReference>
<feature type="compositionally biased region" description="Basic and acidic residues" evidence="4">
    <location>
        <begin position="7"/>
        <end position="23"/>
    </location>
</feature>
<dbReference type="SUPFAM" id="SSF51556">
    <property type="entry name" value="Metallo-dependent hydrolases"/>
    <property type="match status" value="1"/>
</dbReference>
<evidence type="ECO:0000256" key="3">
    <source>
        <dbReference type="ARBA" id="ARBA00022801"/>
    </source>
</evidence>
<keyword evidence="3" id="KW-0378">Hydrolase</keyword>
<evidence type="ECO:0000256" key="4">
    <source>
        <dbReference type="SAM" id="MobiDB-lite"/>
    </source>
</evidence>
<dbReference type="InterPro" id="IPR032466">
    <property type="entry name" value="Metal_Hydrolase"/>
</dbReference>
<dbReference type="Gene3D" id="3.20.20.140">
    <property type="entry name" value="Metal-dependent hydrolases"/>
    <property type="match status" value="1"/>
</dbReference>
<evidence type="ECO:0000313" key="7">
    <source>
        <dbReference type="Proteomes" id="UP001408356"/>
    </source>
</evidence>
<sequence length="734" mass="84939">MGTSCSKPDKELYPDHGHEKDLDGSPTKLHKKFIAQYRAVKMDGHRPKESLVIGRYDRHRSTKLDDLDPHKPLEYERQTSDAGALQESKPGPEELEPKYFSDRAEIERRGRQLAFDYILTQNASPAERKAKELLEIIKRNDDIAIYSAAEPLQGYRGQKHRRFAGDHFLTNWDLLYQTVLFKVAQELPKGAHLHIHFNSTLLPHALLDIAIEMEQMYISSDKPLTKAVNFDTCEIQFLMKSEDVVAADREKLRNMKSQEQPTQSRPESYNLFSEAFAQVVDNKNQRLAWMKYRDFREQWDQVSEKKRAPQKASIPGLDSSADDLLDLAVFDMTWKEWLISKLVFDDQEAHNSLQTSEGAWEKFNGRTRMMKGLFNYETAFVKYTWNCLEEFDRDKIQYAEIRPNFMMTNQIYTDNGSKQLDNTETMRKIVETFKSYKKQTPSTNICGLKVIYCTPRSFPADKVKASLDECLAFKTGEFRDYIAGFDLVGEEAQGKPLKAFVPQFLDFKRKCREHNVDIPFLFHCGETLGLGGDTDGNLFDALLLDSKRIGHGFALARKPYLIAEFKKRNICLELCPISNQVLGLTPRMNGHAMYDLLANDVHCTVNSDNGTLFKSTLSHDFYEVMVGSKAMNLHGWRQLIEWSISHASLDSHEREKLRNTWEPLWNAFIDWVNEQFKDVQLIVDRPTKPTGAMEGNEDPENWERRVRSENARYRADEAEFQDQVKKWQARGAGR</sequence>
<dbReference type="PANTHER" id="PTHR11409">
    <property type="entry name" value="ADENOSINE DEAMINASE"/>
    <property type="match status" value="1"/>
</dbReference>
<dbReference type="InterPro" id="IPR006330">
    <property type="entry name" value="Ado/ade_deaminase"/>
</dbReference>
<comment type="caution">
    <text evidence="6">The sequence shown here is derived from an EMBL/GenBank/DDBJ whole genome shotgun (WGS) entry which is preliminary data.</text>
</comment>
<evidence type="ECO:0000256" key="1">
    <source>
        <dbReference type="ARBA" id="ARBA00001947"/>
    </source>
</evidence>
<dbReference type="InterPro" id="IPR001365">
    <property type="entry name" value="A_deaminase_dom"/>
</dbReference>
<evidence type="ECO:0000256" key="2">
    <source>
        <dbReference type="ARBA" id="ARBA00022723"/>
    </source>
</evidence>
<reference evidence="6 7" key="1">
    <citation type="journal article" date="2024" name="J. Plant Pathol.">
        <title>Sequence and assembly of the genome of Seiridium unicorne, isolate CBS 538.82, causal agent of cypress canker disease.</title>
        <authorList>
            <person name="Scali E."/>
            <person name="Rocca G.D."/>
            <person name="Danti R."/>
            <person name="Garbelotto M."/>
            <person name="Barberini S."/>
            <person name="Baroncelli R."/>
            <person name="Emiliani G."/>
        </authorList>
    </citation>
    <scope>NUCLEOTIDE SEQUENCE [LARGE SCALE GENOMIC DNA]</scope>
    <source>
        <strain evidence="6 7">BM-138-508</strain>
    </source>
</reference>
<dbReference type="Proteomes" id="UP001408356">
    <property type="component" value="Unassembled WGS sequence"/>
</dbReference>
<feature type="region of interest" description="Disordered" evidence="4">
    <location>
        <begin position="48"/>
        <end position="99"/>
    </location>
</feature>
<evidence type="ECO:0000313" key="6">
    <source>
        <dbReference type="EMBL" id="KAK9415091.1"/>
    </source>
</evidence>
<keyword evidence="7" id="KW-1185">Reference proteome</keyword>
<name>A0ABR2UL58_9PEZI</name>
<dbReference type="Pfam" id="PF00962">
    <property type="entry name" value="A_deaminase"/>
    <property type="match status" value="1"/>
</dbReference>
<evidence type="ECO:0000259" key="5">
    <source>
        <dbReference type="Pfam" id="PF00962"/>
    </source>
</evidence>
<dbReference type="EMBL" id="JARVKF010000418">
    <property type="protein sequence ID" value="KAK9415091.1"/>
    <property type="molecule type" value="Genomic_DNA"/>
</dbReference>
<proteinExistence type="predicted"/>
<feature type="domain" description="Adenosine deaminase" evidence="5">
    <location>
        <begin position="348"/>
        <end position="659"/>
    </location>
</feature>
<organism evidence="6 7">
    <name type="scientific">Seiridium unicorne</name>
    <dbReference type="NCBI Taxonomy" id="138068"/>
    <lineage>
        <taxon>Eukaryota</taxon>
        <taxon>Fungi</taxon>
        <taxon>Dikarya</taxon>
        <taxon>Ascomycota</taxon>
        <taxon>Pezizomycotina</taxon>
        <taxon>Sordariomycetes</taxon>
        <taxon>Xylariomycetidae</taxon>
        <taxon>Amphisphaeriales</taxon>
        <taxon>Sporocadaceae</taxon>
        <taxon>Seiridium</taxon>
    </lineage>
</organism>